<evidence type="ECO:0000313" key="4">
    <source>
        <dbReference type="Proteomes" id="UP000093740"/>
    </source>
</evidence>
<organism evidence="2 4">
    <name type="scientific">Fervidobacterium islandicum</name>
    <dbReference type="NCBI Taxonomy" id="2423"/>
    <lineage>
        <taxon>Bacteria</taxon>
        <taxon>Thermotogati</taxon>
        <taxon>Thermotogota</taxon>
        <taxon>Thermotogae</taxon>
        <taxon>Thermotogales</taxon>
        <taxon>Fervidobacteriaceae</taxon>
        <taxon>Fervidobacterium</taxon>
    </lineage>
</organism>
<protein>
    <submittedName>
        <fullName evidence="2">AbrB/MazE/SpoVT family DNA-binding domain-containing protein</fullName>
    </submittedName>
</protein>
<keyword evidence="2" id="KW-0238">DNA-binding</keyword>
<dbReference type="Gene3D" id="2.10.260.10">
    <property type="match status" value="1"/>
</dbReference>
<evidence type="ECO:0000313" key="3">
    <source>
        <dbReference type="EMBL" id="AMW33617.2"/>
    </source>
</evidence>
<evidence type="ECO:0000259" key="1">
    <source>
        <dbReference type="SMART" id="SM00966"/>
    </source>
</evidence>
<dbReference type="Proteomes" id="UP000093740">
    <property type="component" value="Chromosome"/>
</dbReference>
<reference evidence="2 4" key="1">
    <citation type="journal article" date="2015" name="Stand. Genomic Sci.">
        <title>Genome sequence of a native-feather degrading extremely thermophilic Eubacterium, Fervidobacterium islandicum AW-1.</title>
        <authorList>
            <person name="Lee Y.J."/>
            <person name="Jeong H."/>
            <person name="Park G.S."/>
            <person name="Kwak Y."/>
            <person name="Lee S.J."/>
            <person name="Lee S.J."/>
            <person name="Park M.K."/>
            <person name="Kim J.Y."/>
            <person name="Kang H.K."/>
            <person name="Shin J.H."/>
            <person name="Lee D.W."/>
        </authorList>
    </citation>
    <scope>NUCLEOTIDE SEQUENCE [LARGE SCALE GENOMIC DNA]</scope>
    <source>
        <strain evidence="2 4">AW-1</strain>
    </source>
</reference>
<dbReference type="NCBIfam" id="TIGR01439">
    <property type="entry name" value="lp_hng_hel_AbrB"/>
    <property type="match status" value="1"/>
</dbReference>
<dbReference type="EMBL" id="CP014334">
    <property type="protein sequence ID" value="AMW33616.2"/>
    <property type="molecule type" value="Genomic_DNA"/>
</dbReference>
<feature type="domain" description="SpoVT-AbrB" evidence="1">
    <location>
        <begin position="9"/>
        <end position="55"/>
    </location>
</feature>
<dbReference type="InterPro" id="IPR037914">
    <property type="entry name" value="SpoVT-AbrB_sf"/>
</dbReference>
<dbReference type="RefSeq" id="WP_014450749.1">
    <property type="nucleotide sequence ID" value="NZ_CP014334.2"/>
</dbReference>
<dbReference type="KEGG" id="fia:NA23_00590"/>
<gene>
    <name evidence="2" type="ORF">NA23_00565</name>
    <name evidence="3" type="ORF">NA23_00590</name>
</gene>
<name>A0AAI8GE20_FERIS</name>
<dbReference type="Pfam" id="PF04014">
    <property type="entry name" value="MazE_antitoxin"/>
    <property type="match status" value="1"/>
</dbReference>
<keyword evidence="4" id="KW-1185">Reference proteome</keyword>
<accession>A0AAI8GE20</accession>
<proteinExistence type="predicted"/>
<dbReference type="GO" id="GO:0003677">
    <property type="term" value="F:DNA binding"/>
    <property type="evidence" value="ECO:0007669"/>
    <property type="project" value="UniProtKB-KW"/>
</dbReference>
<sequence length="93" mass="10582">MHEIVQSSAIISSRGQVQIPAKIRKAIGAQTGDLVIFRMLDDGTILMKIVKRKRLSELYGSLKSGVKFSSLEDETENTKKMWTAKRESERMKR</sequence>
<dbReference type="SUPFAM" id="SSF89447">
    <property type="entry name" value="AbrB/MazE/MraZ-like"/>
    <property type="match status" value="1"/>
</dbReference>
<reference evidence="2" key="2">
    <citation type="submission" date="2022-03" db="EMBL/GenBank/DDBJ databases">
        <title>The complete genome sequence of a native-feather degrading extremely thermophilic eubacterium Fervidobacterium islandicum AW-1.</title>
        <authorList>
            <person name="Lee D.-W."/>
            <person name="Lee Y.-J."/>
            <person name="Jeong H."/>
            <person name="Lee S.-J."/>
        </authorList>
    </citation>
    <scope>NUCLEOTIDE SEQUENCE</scope>
    <source>
        <strain evidence="2">AW-1</strain>
    </source>
</reference>
<dbReference type="AlphaFoldDB" id="A0AAI8GE20"/>
<evidence type="ECO:0000313" key="2">
    <source>
        <dbReference type="EMBL" id="AMW33616.2"/>
    </source>
</evidence>
<dbReference type="SMART" id="SM00966">
    <property type="entry name" value="SpoVT_AbrB"/>
    <property type="match status" value="1"/>
</dbReference>
<dbReference type="InterPro" id="IPR007159">
    <property type="entry name" value="SpoVT-AbrB_dom"/>
</dbReference>
<dbReference type="KEGG" id="fia:NA23_00565"/>
<dbReference type="EMBL" id="CP014334">
    <property type="protein sequence ID" value="AMW33617.2"/>
    <property type="molecule type" value="Genomic_DNA"/>
</dbReference>